<dbReference type="Proteomes" id="UP000576368">
    <property type="component" value="Unassembled WGS sequence"/>
</dbReference>
<evidence type="ECO:0000313" key="4">
    <source>
        <dbReference type="EMBL" id="WOF11515.1"/>
    </source>
</evidence>
<keyword evidence="1" id="KW-0732">Signal</keyword>
<dbReference type="GO" id="GO:0005829">
    <property type="term" value="C:cytosol"/>
    <property type="evidence" value="ECO:0007669"/>
    <property type="project" value="UniProtKB-SubCell"/>
</dbReference>
<dbReference type="PANTHER" id="PTHR13246">
    <property type="entry name" value="ENDO BETA N-ACETYLGLUCOSAMINIDASE"/>
    <property type="match status" value="1"/>
</dbReference>
<feature type="chain" id="PRO_5031101858" evidence="1">
    <location>
        <begin position="20"/>
        <end position="714"/>
    </location>
</feature>
<dbReference type="PANTHER" id="PTHR13246:SF1">
    <property type="entry name" value="CYTOSOLIC ENDO-BETA-N-ACETYLGLUCOSAMINIDASE"/>
    <property type="match status" value="1"/>
</dbReference>
<proteinExistence type="predicted"/>
<dbReference type="EMBL" id="CP043839">
    <property type="protein sequence ID" value="WOF11515.1"/>
    <property type="molecule type" value="Genomic_DNA"/>
</dbReference>
<dbReference type="AlphaFoldDB" id="A0A7X6BLR6"/>
<dbReference type="Gene3D" id="3.20.20.80">
    <property type="entry name" value="Glycosidases"/>
    <property type="match status" value="1"/>
</dbReference>
<dbReference type="GeneID" id="86890465"/>
<dbReference type="InterPro" id="IPR005201">
    <property type="entry name" value="TIM_ENGase"/>
</dbReference>
<dbReference type="Gene3D" id="2.60.120.260">
    <property type="entry name" value="Galactose-binding domain-like"/>
    <property type="match status" value="1"/>
</dbReference>
<dbReference type="RefSeq" id="WP_118302021.1">
    <property type="nucleotide sequence ID" value="NZ_BMPA01000016.1"/>
</dbReference>
<evidence type="ECO:0000259" key="2">
    <source>
        <dbReference type="Pfam" id="PF03644"/>
    </source>
</evidence>
<organism evidence="3 5">
    <name type="scientific">Butyricimonas paravirosa</name>
    <dbReference type="NCBI Taxonomy" id="1472417"/>
    <lineage>
        <taxon>Bacteria</taxon>
        <taxon>Pseudomonadati</taxon>
        <taxon>Bacteroidota</taxon>
        <taxon>Bacteroidia</taxon>
        <taxon>Bacteroidales</taxon>
        <taxon>Odoribacteraceae</taxon>
        <taxon>Butyricimonas</taxon>
    </lineage>
</organism>
<dbReference type="GO" id="GO:0033925">
    <property type="term" value="F:mannosyl-glycoprotein endo-beta-N-acetylglucosaminidase activity"/>
    <property type="evidence" value="ECO:0007669"/>
    <property type="project" value="InterPro"/>
</dbReference>
<evidence type="ECO:0000256" key="1">
    <source>
        <dbReference type="SAM" id="SignalP"/>
    </source>
</evidence>
<keyword evidence="6" id="KW-1185">Reference proteome</keyword>
<accession>A0A7X6BLR6</accession>
<reference evidence="3 5" key="2">
    <citation type="submission" date="2020-03" db="EMBL/GenBank/DDBJ databases">
        <title>Genomic Encyclopedia of Type Strains, Phase IV (KMG-IV): sequencing the most valuable type-strain genomes for metagenomic binning, comparative biology and taxonomic classification.</title>
        <authorList>
            <person name="Goeker M."/>
        </authorList>
    </citation>
    <scope>NUCLEOTIDE SEQUENCE [LARGE SCALE GENOMIC DNA]</scope>
    <source>
        <strain evidence="3 5">DSM 105722</strain>
    </source>
</reference>
<gene>
    <name evidence="4" type="ORF">F1644_04170</name>
    <name evidence="3" type="ORF">GGR15_004029</name>
</gene>
<feature type="signal peptide" evidence="1">
    <location>
        <begin position="1"/>
        <end position="19"/>
    </location>
</feature>
<evidence type="ECO:0000313" key="5">
    <source>
        <dbReference type="Proteomes" id="UP000576368"/>
    </source>
</evidence>
<dbReference type="InterPro" id="IPR032979">
    <property type="entry name" value="ENGase"/>
</dbReference>
<dbReference type="Proteomes" id="UP001302374">
    <property type="component" value="Chromosome"/>
</dbReference>
<reference evidence="4 6" key="1">
    <citation type="submission" date="2019-09" db="EMBL/GenBank/DDBJ databases">
        <title>Butyricimonas paravirosa DSM 105722 (=214-4 = JCM 18677 = CCUG 65563).</title>
        <authorList>
            <person name="Le Roy T."/>
            <person name="Cani P.D."/>
        </authorList>
    </citation>
    <scope>NUCLEOTIDE SEQUENCE [LARGE SCALE GENOMIC DNA]</scope>
    <source>
        <strain evidence="4 6">DSM 105722</strain>
    </source>
</reference>
<feature type="domain" description="Cytosolic endo-beta-N-acetylglucosaminidase TIM barrel" evidence="2">
    <location>
        <begin position="99"/>
        <end position="431"/>
    </location>
</feature>
<dbReference type="Pfam" id="PF03644">
    <property type="entry name" value="Glyco_hydro_85"/>
    <property type="match status" value="1"/>
</dbReference>
<sequence>MRKVSYCFLFVLLFSNIYAQQSKDIQWNPSNGMNFVEFLEIWEPGIPVSEDDNFFISRVKLKERFENKNTQVHPELTTARQLCWWTPMGDGKKEWKSFPRNQFEADNFNMWQYVDIHGNWGDGWFRVPGVFNDVAHKNGVRTGCVLFINWAEPVKKAGDRVYDLFSKLMTKDEYGRFKYAEKLIRFLRYYGIDGIGVNPEGEWDADVASEVQDFFVELHVQAEKLGLRGFHIDWYDSNDSRGRLSFGQNALQERNRNWFQKGNRRVTDMFMLNYNIDVWGGNNDPMGESARNAVKFGRSSYDVYAGFYLRGRGLSSYDSEPRAGKGWEVLKDKPVSVCLWGEHDRNNIHNASYEHGKEPLVVQQTYLRKLEYFFTSGTRNPVNAPVVTNTITTVNEEDMRRFHGISTFFPARSTIQELPFVTRFNLGNGLFFNREGKTENGYPWYNVGVQDWMPSWRWWVTGHDGRVPGDAIQCDFVFEDAWFGGSCLKLHGRTTYSKVRLFKTNIPVHEKVKLSFTCKMKMGECGKLKLVLSKVGAEDQFIEIPVEGKNISREWQTVTCKLGNFGWNENDHVACIGLVVENTSDDFEMFIGELALTDARMKFKPVKPEITKAEIIRTYADSLDFKLVWNVIPWVNREKDMPVMNEAIDTWYFEVYLKDSSKARPRLITTTTSWAAYACGVNVKAMSEVLWLGVRAVAPDGKRSSKIVWQEVKR</sequence>
<dbReference type="EMBL" id="JAATLI010000017">
    <property type="protein sequence ID" value="NJC20381.1"/>
    <property type="molecule type" value="Genomic_DNA"/>
</dbReference>
<name>A0A7X6BLR6_9BACT</name>
<evidence type="ECO:0000313" key="3">
    <source>
        <dbReference type="EMBL" id="NJC20381.1"/>
    </source>
</evidence>
<protein>
    <submittedName>
        <fullName evidence="3">Endo-beta-N-acetylglucosaminidase D</fullName>
    </submittedName>
</protein>
<evidence type="ECO:0000313" key="6">
    <source>
        <dbReference type="Proteomes" id="UP001302374"/>
    </source>
</evidence>